<comment type="caution">
    <text evidence="2">The sequence shown here is derived from an EMBL/GenBank/DDBJ whole genome shotgun (WGS) entry which is preliminary data.</text>
</comment>
<gene>
    <name evidence="2" type="ORF">GWI33_007597</name>
</gene>
<feature type="compositionally biased region" description="Polar residues" evidence="1">
    <location>
        <begin position="259"/>
        <end position="277"/>
    </location>
</feature>
<proteinExistence type="predicted"/>
<organism evidence="2 3">
    <name type="scientific">Rhynchophorus ferrugineus</name>
    <name type="common">Red palm weevil</name>
    <name type="synonym">Curculio ferrugineus</name>
    <dbReference type="NCBI Taxonomy" id="354439"/>
    <lineage>
        <taxon>Eukaryota</taxon>
        <taxon>Metazoa</taxon>
        <taxon>Ecdysozoa</taxon>
        <taxon>Arthropoda</taxon>
        <taxon>Hexapoda</taxon>
        <taxon>Insecta</taxon>
        <taxon>Pterygota</taxon>
        <taxon>Neoptera</taxon>
        <taxon>Endopterygota</taxon>
        <taxon>Coleoptera</taxon>
        <taxon>Polyphaga</taxon>
        <taxon>Cucujiformia</taxon>
        <taxon>Curculionidae</taxon>
        <taxon>Dryophthorinae</taxon>
        <taxon>Rhynchophorus</taxon>
    </lineage>
</organism>
<evidence type="ECO:0000256" key="1">
    <source>
        <dbReference type="SAM" id="MobiDB-lite"/>
    </source>
</evidence>
<sequence length="277" mass="30523">MQAQKLHFPGGVCFSFSPSIPQETCKCYQNIKQNNSLFPIKSLFPSSLEQTNRTSYGFIGPLNHNYPENRYKLRLHYNESTSTSDLLEGRNQIPVSMGFPDLSGICGYLHQLRAPNGAVDTTAPTPREPISSARKLVLQKKTEPITAHVVDVLDEPKNANDKKKVSFSGGPRSVSGTQDQAVQISNDCSCGVKKCKQGPFVNAEKASKKRKKKKNKTAKADESSEDTSQSASEDSTSKDSTRKSKFRFKNRKKDKTKSASDSEQDVSSCSNSTSPET</sequence>
<protein>
    <submittedName>
        <fullName evidence="2">Uncharacterized protein</fullName>
    </submittedName>
</protein>
<dbReference type="Proteomes" id="UP000625711">
    <property type="component" value="Unassembled WGS sequence"/>
</dbReference>
<evidence type="ECO:0000313" key="2">
    <source>
        <dbReference type="EMBL" id="KAF7279190.1"/>
    </source>
</evidence>
<dbReference type="EMBL" id="JAACXV010000374">
    <property type="protein sequence ID" value="KAF7279190.1"/>
    <property type="molecule type" value="Genomic_DNA"/>
</dbReference>
<reference evidence="2" key="1">
    <citation type="submission" date="2020-08" db="EMBL/GenBank/DDBJ databases">
        <title>Genome sequencing and assembly of the red palm weevil Rhynchophorus ferrugineus.</title>
        <authorList>
            <person name="Dias G.B."/>
            <person name="Bergman C.M."/>
            <person name="Manee M."/>
        </authorList>
    </citation>
    <scope>NUCLEOTIDE SEQUENCE</scope>
    <source>
        <strain evidence="2">AA-2017</strain>
        <tissue evidence="2">Whole larva</tissue>
    </source>
</reference>
<feature type="compositionally biased region" description="Basic residues" evidence="1">
    <location>
        <begin position="243"/>
        <end position="255"/>
    </location>
</feature>
<feature type="region of interest" description="Disordered" evidence="1">
    <location>
        <begin position="159"/>
        <end position="180"/>
    </location>
</feature>
<name>A0A834IK47_RHYFE</name>
<keyword evidence="3" id="KW-1185">Reference proteome</keyword>
<evidence type="ECO:0000313" key="3">
    <source>
        <dbReference type="Proteomes" id="UP000625711"/>
    </source>
</evidence>
<feature type="compositionally biased region" description="Basic residues" evidence="1">
    <location>
        <begin position="207"/>
        <end position="217"/>
    </location>
</feature>
<feature type="region of interest" description="Disordered" evidence="1">
    <location>
        <begin position="203"/>
        <end position="277"/>
    </location>
</feature>
<accession>A0A834IK47</accession>
<dbReference type="AlphaFoldDB" id="A0A834IK47"/>